<organism evidence="1 2">
    <name type="scientific">Tuber aestivum</name>
    <name type="common">summer truffle</name>
    <dbReference type="NCBI Taxonomy" id="59557"/>
    <lineage>
        <taxon>Eukaryota</taxon>
        <taxon>Fungi</taxon>
        <taxon>Dikarya</taxon>
        <taxon>Ascomycota</taxon>
        <taxon>Pezizomycotina</taxon>
        <taxon>Pezizomycetes</taxon>
        <taxon>Pezizales</taxon>
        <taxon>Tuberaceae</taxon>
        <taxon>Tuber</taxon>
    </lineage>
</organism>
<protein>
    <recommendedName>
        <fullName evidence="3">CLASP N-terminal domain-containing protein</fullName>
    </recommendedName>
</protein>
<keyword evidence="2" id="KW-1185">Reference proteome</keyword>
<sequence>MALLKEEPLVVGLGRVAALQLIGKVAEKVVMRDGFLKEVMGRELEALVPVVEGGMHHLKNEVSRAAVKAMASLSKLLRKQ</sequence>
<evidence type="ECO:0000313" key="1">
    <source>
        <dbReference type="EMBL" id="CUS06717.1"/>
    </source>
</evidence>
<accession>A0A292PJN0</accession>
<dbReference type="Gene3D" id="1.25.10.10">
    <property type="entry name" value="Leucine-rich Repeat Variant"/>
    <property type="match status" value="1"/>
</dbReference>
<evidence type="ECO:0008006" key="3">
    <source>
        <dbReference type="Google" id="ProtNLM"/>
    </source>
</evidence>
<reference evidence="1" key="1">
    <citation type="submission" date="2015-10" db="EMBL/GenBank/DDBJ databases">
        <authorList>
            <person name="Regsiter A."/>
            <person name="william w."/>
        </authorList>
    </citation>
    <scope>NUCLEOTIDE SEQUENCE</scope>
    <source>
        <strain evidence="1">Montdore</strain>
    </source>
</reference>
<dbReference type="EMBL" id="LN891450">
    <property type="protein sequence ID" value="CUS06717.1"/>
    <property type="molecule type" value="Genomic_DNA"/>
</dbReference>
<dbReference type="Proteomes" id="UP001412239">
    <property type="component" value="Unassembled WGS sequence"/>
</dbReference>
<dbReference type="AlphaFoldDB" id="A0A292PJN0"/>
<dbReference type="InterPro" id="IPR011989">
    <property type="entry name" value="ARM-like"/>
</dbReference>
<gene>
    <name evidence="1" type="ORF">GSTUAT00009206001</name>
</gene>
<name>A0A292PJN0_9PEZI</name>
<evidence type="ECO:0000313" key="2">
    <source>
        <dbReference type="Proteomes" id="UP001412239"/>
    </source>
</evidence>
<proteinExistence type="predicted"/>